<sequence length="92" mass="10461">MAHGLFEKIDITLMIRVHGKYTQVLLQEVLTQGLFLSIHGKYTQVFLTQESRNECGFFIASTNRYVLQGIEEKGLAFTTTSHCVEEFFVSLG</sequence>
<organism evidence="1 2">
    <name type="scientific">Shewanella psychrophila</name>
    <dbReference type="NCBI Taxonomy" id="225848"/>
    <lineage>
        <taxon>Bacteria</taxon>
        <taxon>Pseudomonadati</taxon>
        <taxon>Pseudomonadota</taxon>
        <taxon>Gammaproteobacteria</taxon>
        <taxon>Alteromonadales</taxon>
        <taxon>Shewanellaceae</taxon>
        <taxon>Shewanella</taxon>
    </lineage>
</organism>
<protein>
    <submittedName>
        <fullName evidence="1">Uncharacterized protein</fullName>
    </submittedName>
</protein>
<keyword evidence="2" id="KW-1185">Reference proteome</keyword>
<evidence type="ECO:0000313" key="1">
    <source>
        <dbReference type="EMBL" id="AQS38218.1"/>
    </source>
</evidence>
<dbReference type="Proteomes" id="UP000189545">
    <property type="component" value="Chromosome"/>
</dbReference>
<evidence type="ECO:0000313" key="2">
    <source>
        <dbReference type="Proteomes" id="UP000189545"/>
    </source>
</evidence>
<proteinExistence type="predicted"/>
<name>A0A1S6HRT9_9GAMM</name>
<dbReference type="STRING" id="225848.Sps_03071"/>
<gene>
    <name evidence="1" type="ORF">Sps_03071</name>
</gene>
<accession>A0A1S6HRT9</accession>
<dbReference type="AlphaFoldDB" id="A0A1S6HRT9"/>
<dbReference type="KEGG" id="spsw:Sps_03071"/>
<dbReference type="EMBL" id="CP014782">
    <property type="protein sequence ID" value="AQS38218.1"/>
    <property type="molecule type" value="Genomic_DNA"/>
</dbReference>
<reference evidence="1 2" key="1">
    <citation type="submission" date="2016-03" db="EMBL/GenBank/DDBJ databases">
        <title>Complete genome sequence of Shewanella psychrophila WP2, a deep sea bacterium isolated from west Pacific sediment.</title>
        <authorList>
            <person name="Xu G."/>
            <person name="Jian H."/>
        </authorList>
    </citation>
    <scope>NUCLEOTIDE SEQUENCE [LARGE SCALE GENOMIC DNA]</scope>
    <source>
        <strain evidence="1 2">WP2</strain>
    </source>
</reference>